<dbReference type="Proteomes" id="UP000792457">
    <property type="component" value="Unassembled WGS sequence"/>
</dbReference>
<dbReference type="AlphaFoldDB" id="A0A8K0KE91"/>
<dbReference type="EMBL" id="KZ308633">
    <property type="protein sequence ID" value="KAG8232589.1"/>
    <property type="molecule type" value="Genomic_DNA"/>
</dbReference>
<accession>A0A8K0KE91</accession>
<reference evidence="1" key="2">
    <citation type="submission" date="2017-10" db="EMBL/GenBank/DDBJ databases">
        <title>Ladona fulva Genome sequencing and assembly.</title>
        <authorList>
            <person name="Murali S."/>
            <person name="Richards S."/>
            <person name="Bandaranaike D."/>
            <person name="Bellair M."/>
            <person name="Blankenburg K."/>
            <person name="Chao H."/>
            <person name="Dinh H."/>
            <person name="Doddapaneni H."/>
            <person name="Dugan-Rocha S."/>
            <person name="Elkadiri S."/>
            <person name="Gnanaolivu R."/>
            <person name="Hernandez B."/>
            <person name="Skinner E."/>
            <person name="Javaid M."/>
            <person name="Lee S."/>
            <person name="Li M."/>
            <person name="Ming W."/>
            <person name="Munidasa M."/>
            <person name="Muniz J."/>
            <person name="Nguyen L."/>
            <person name="Hughes D."/>
            <person name="Osuji N."/>
            <person name="Pu L.-L."/>
            <person name="Puazo M."/>
            <person name="Qu C."/>
            <person name="Quiroz J."/>
            <person name="Raj R."/>
            <person name="Weissenberger G."/>
            <person name="Xin Y."/>
            <person name="Zou X."/>
            <person name="Han Y."/>
            <person name="Worley K."/>
            <person name="Muzny D."/>
            <person name="Gibbs R."/>
        </authorList>
    </citation>
    <scope>NUCLEOTIDE SEQUENCE</scope>
    <source>
        <strain evidence="1">Sampled in the wild</strain>
    </source>
</reference>
<proteinExistence type="predicted"/>
<comment type="caution">
    <text evidence="1">The sequence shown here is derived from an EMBL/GenBank/DDBJ whole genome shotgun (WGS) entry which is preliminary data.</text>
</comment>
<evidence type="ECO:0000313" key="1">
    <source>
        <dbReference type="EMBL" id="KAG8232589.1"/>
    </source>
</evidence>
<evidence type="ECO:0000313" key="2">
    <source>
        <dbReference type="Proteomes" id="UP000792457"/>
    </source>
</evidence>
<keyword evidence="2" id="KW-1185">Reference proteome</keyword>
<name>A0A8K0KE91_LADFU</name>
<protein>
    <submittedName>
        <fullName evidence="1">Uncharacterized protein</fullName>
    </submittedName>
</protein>
<reference evidence="1" key="1">
    <citation type="submission" date="2013-04" db="EMBL/GenBank/DDBJ databases">
        <authorList>
            <person name="Qu J."/>
            <person name="Murali S.C."/>
            <person name="Bandaranaike D."/>
            <person name="Bellair M."/>
            <person name="Blankenburg K."/>
            <person name="Chao H."/>
            <person name="Dinh H."/>
            <person name="Doddapaneni H."/>
            <person name="Downs B."/>
            <person name="Dugan-Rocha S."/>
            <person name="Elkadiri S."/>
            <person name="Gnanaolivu R.D."/>
            <person name="Hernandez B."/>
            <person name="Javaid M."/>
            <person name="Jayaseelan J.C."/>
            <person name="Lee S."/>
            <person name="Li M."/>
            <person name="Ming W."/>
            <person name="Munidasa M."/>
            <person name="Muniz J."/>
            <person name="Nguyen L."/>
            <person name="Ongeri F."/>
            <person name="Osuji N."/>
            <person name="Pu L.-L."/>
            <person name="Puazo M."/>
            <person name="Qu C."/>
            <person name="Quiroz J."/>
            <person name="Raj R."/>
            <person name="Weissenberger G."/>
            <person name="Xin Y."/>
            <person name="Zou X."/>
            <person name="Han Y."/>
            <person name="Richards S."/>
            <person name="Worley K."/>
            <person name="Muzny D."/>
            <person name="Gibbs R."/>
        </authorList>
    </citation>
    <scope>NUCLEOTIDE SEQUENCE</scope>
    <source>
        <strain evidence="1">Sampled in the wild</strain>
    </source>
</reference>
<organism evidence="1 2">
    <name type="scientific">Ladona fulva</name>
    <name type="common">Scarce chaser dragonfly</name>
    <name type="synonym">Libellula fulva</name>
    <dbReference type="NCBI Taxonomy" id="123851"/>
    <lineage>
        <taxon>Eukaryota</taxon>
        <taxon>Metazoa</taxon>
        <taxon>Ecdysozoa</taxon>
        <taxon>Arthropoda</taxon>
        <taxon>Hexapoda</taxon>
        <taxon>Insecta</taxon>
        <taxon>Pterygota</taxon>
        <taxon>Palaeoptera</taxon>
        <taxon>Odonata</taxon>
        <taxon>Epiprocta</taxon>
        <taxon>Anisoptera</taxon>
        <taxon>Libelluloidea</taxon>
        <taxon>Libellulidae</taxon>
        <taxon>Ladona</taxon>
    </lineage>
</organism>
<gene>
    <name evidence="1" type="ORF">J437_LFUL013128</name>
</gene>
<sequence length="93" mass="9163">MDGLMLGQGFQGLNAIYLVGRTLLVVSCKEEVGGGVDGREEFGGGDGGGGGGAGGVIVFGAEFGFGVRRLPGLWTGVGDVGLCAAPTEFGVGR</sequence>